<accession>A0A136QDA8</accession>
<dbReference type="Proteomes" id="UP000440965">
    <property type="component" value="Unassembled WGS sequence"/>
</dbReference>
<dbReference type="EMBL" id="WEIK01000010">
    <property type="protein sequence ID" value="MVF50345.1"/>
    <property type="molecule type" value="Genomic_DNA"/>
</dbReference>
<name>A0A136QDA8_9PSED</name>
<comment type="caution">
    <text evidence="1">The sequence shown here is derived from an EMBL/GenBank/DDBJ whole genome shotgun (WGS) entry which is preliminary data.</text>
</comment>
<organism evidence="1 2">
    <name type="scientific">Pseudomonas monteilii</name>
    <dbReference type="NCBI Taxonomy" id="76759"/>
    <lineage>
        <taxon>Bacteria</taxon>
        <taxon>Pseudomonadati</taxon>
        <taxon>Pseudomonadota</taxon>
        <taxon>Gammaproteobacteria</taxon>
        <taxon>Pseudomonadales</taxon>
        <taxon>Pseudomonadaceae</taxon>
        <taxon>Pseudomonas</taxon>
    </lineage>
</organism>
<evidence type="ECO:0000313" key="1">
    <source>
        <dbReference type="EMBL" id="MVF50345.1"/>
    </source>
</evidence>
<dbReference type="AlphaFoldDB" id="A0A136QDA8"/>
<gene>
    <name evidence="1" type="ORF">F9Z43_13625</name>
</gene>
<proteinExistence type="predicted"/>
<evidence type="ECO:0000313" key="2">
    <source>
        <dbReference type="Proteomes" id="UP000440965"/>
    </source>
</evidence>
<sequence>MNRLLRLFTILLLIASLPLNGMAGVDSAIEPCPMQTMGMEMMAGMDHDCCQDTDPGSAADHSKACKVGQECRTASTVQVEIINPTLTYSAPRPVDTYAVSLVNRAPPDPWRPPRA</sequence>
<reference evidence="1 2" key="1">
    <citation type="submission" date="2019-10" db="EMBL/GenBank/DDBJ databases">
        <title>XDR Pseudomonas monteilii producing IMP-16 from LCR.</title>
        <authorList>
            <person name="Ballaben A."/>
            <person name="Doi Y."/>
        </authorList>
    </citation>
    <scope>NUCLEOTIDE SEQUENCE [LARGE SCALE GENOMIC DNA]</scope>
    <source>
        <strain evidence="1 2">597/14</strain>
    </source>
</reference>
<dbReference type="OrthoDB" id="6162547at2"/>
<protein>
    <submittedName>
        <fullName evidence="1">Uncharacterized protein</fullName>
    </submittedName>
</protein>